<evidence type="ECO:0000256" key="2">
    <source>
        <dbReference type="PROSITE-ProRule" id="PRU00176"/>
    </source>
</evidence>
<keyword evidence="3" id="KW-0175">Coiled coil</keyword>
<dbReference type="Pfam" id="PF00076">
    <property type="entry name" value="RRM_1"/>
    <property type="match status" value="1"/>
</dbReference>
<feature type="coiled-coil region" evidence="3">
    <location>
        <begin position="31"/>
        <end position="68"/>
    </location>
</feature>
<feature type="compositionally biased region" description="Polar residues" evidence="4">
    <location>
        <begin position="69"/>
        <end position="79"/>
    </location>
</feature>
<sequence>MSEPSTEPAVAADDIQLDEDLIFANGGDEFAMDQDTDMENIAKRMSEIEEEAQKIRAMQTEVEKTLNMSTASTNNTGSPATHHHTPEEQAEIDARSVYVGNVDYYSRPEELEEHFHGCGSVERVTILYDKFTGHPKGFAYIEFTDKEGMTNALNLNESLFRGRQIKVSAKRTNKPGISTTNRPPRGRGRARMVVKYIYGGFRGGRGRPTRRRGFAPY</sequence>
<name>A0A1I7YRL7_9BILA</name>
<dbReference type="Proteomes" id="UP000095287">
    <property type="component" value="Unplaced"/>
</dbReference>
<dbReference type="InterPro" id="IPR000504">
    <property type="entry name" value="RRM_dom"/>
</dbReference>
<proteinExistence type="predicted"/>
<reference evidence="7" key="1">
    <citation type="submission" date="2016-11" db="UniProtKB">
        <authorList>
            <consortium name="WormBaseParasite"/>
        </authorList>
    </citation>
    <scope>IDENTIFICATION</scope>
</reference>
<dbReference type="GO" id="GO:0008143">
    <property type="term" value="F:poly(A) binding"/>
    <property type="evidence" value="ECO:0007669"/>
    <property type="project" value="TreeGrafter"/>
</dbReference>
<dbReference type="Gene3D" id="3.30.70.330">
    <property type="match status" value="1"/>
</dbReference>
<organism evidence="6 7">
    <name type="scientific">Steinernema glaseri</name>
    <dbReference type="NCBI Taxonomy" id="37863"/>
    <lineage>
        <taxon>Eukaryota</taxon>
        <taxon>Metazoa</taxon>
        <taxon>Ecdysozoa</taxon>
        <taxon>Nematoda</taxon>
        <taxon>Chromadorea</taxon>
        <taxon>Rhabditida</taxon>
        <taxon>Tylenchina</taxon>
        <taxon>Panagrolaimomorpha</taxon>
        <taxon>Strongyloidoidea</taxon>
        <taxon>Steinernematidae</taxon>
        <taxon>Steinernema</taxon>
    </lineage>
</organism>
<accession>A0A1I7YRL7</accession>
<dbReference type="AlphaFoldDB" id="A0A1I7YRL7"/>
<dbReference type="PROSITE" id="PS50102">
    <property type="entry name" value="RRM"/>
    <property type="match status" value="1"/>
</dbReference>
<dbReference type="SUPFAM" id="SSF54928">
    <property type="entry name" value="RNA-binding domain, RBD"/>
    <property type="match status" value="1"/>
</dbReference>
<keyword evidence="1 2" id="KW-0694">RNA-binding</keyword>
<dbReference type="PANTHER" id="PTHR23236:SF12">
    <property type="entry name" value="EUKARYOTIC INITIATION FACTOR 4B-RELATED"/>
    <property type="match status" value="1"/>
</dbReference>
<evidence type="ECO:0000256" key="4">
    <source>
        <dbReference type="SAM" id="MobiDB-lite"/>
    </source>
</evidence>
<evidence type="ECO:0000256" key="1">
    <source>
        <dbReference type="ARBA" id="ARBA00022884"/>
    </source>
</evidence>
<dbReference type="PANTHER" id="PTHR23236">
    <property type="entry name" value="EUKARYOTIC TRANSLATION INITIATION FACTOR 4B/4H"/>
    <property type="match status" value="1"/>
</dbReference>
<dbReference type="GO" id="GO:0005634">
    <property type="term" value="C:nucleus"/>
    <property type="evidence" value="ECO:0007669"/>
    <property type="project" value="TreeGrafter"/>
</dbReference>
<dbReference type="SMART" id="SM00360">
    <property type="entry name" value="RRM"/>
    <property type="match status" value="1"/>
</dbReference>
<evidence type="ECO:0000313" key="7">
    <source>
        <dbReference type="WBParaSite" id="L893_g19023.t1"/>
    </source>
</evidence>
<dbReference type="WBParaSite" id="L893_g19023.t1">
    <property type="protein sequence ID" value="L893_g19023.t1"/>
    <property type="gene ID" value="L893_g19023"/>
</dbReference>
<feature type="domain" description="RRM" evidence="5">
    <location>
        <begin position="95"/>
        <end position="172"/>
    </location>
</feature>
<evidence type="ECO:0000256" key="3">
    <source>
        <dbReference type="SAM" id="Coils"/>
    </source>
</evidence>
<dbReference type="InterPro" id="IPR012677">
    <property type="entry name" value="Nucleotide-bd_a/b_plait_sf"/>
</dbReference>
<protein>
    <submittedName>
        <fullName evidence="7">RRM domain-containing protein</fullName>
    </submittedName>
</protein>
<feature type="region of interest" description="Disordered" evidence="4">
    <location>
        <begin position="169"/>
        <end position="188"/>
    </location>
</feature>
<evidence type="ECO:0000313" key="6">
    <source>
        <dbReference type="Proteomes" id="UP000095287"/>
    </source>
</evidence>
<feature type="region of interest" description="Disordered" evidence="4">
    <location>
        <begin position="69"/>
        <end position="91"/>
    </location>
</feature>
<dbReference type="InterPro" id="IPR035979">
    <property type="entry name" value="RBD_domain_sf"/>
</dbReference>
<evidence type="ECO:0000259" key="5">
    <source>
        <dbReference type="PROSITE" id="PS50102"/>
    </source>
</evidence>
<keyword evidence="6" id="KW-1185">Reference proteome</keyword>